<dbReference type="PANTHER" id="PTHR10127">
    <property type="entry name" value="DISCOIDIN, CUB, EGF, LAMININ , AND ZINC METALLOPROTEASE DOMAIN CONTAINING"/>
    <property type="match status" value="1"/>
</dbReference>
<evidence type="ECO:0000256" key="1">
    <source>
        <dbReference type="ARBA" id="ARBA00022536"/>
    </source>
</evidence>
<keyword evidence="3 4" id="KW-0479">Metal-binding</keyword>
<feature type="binding site" evidence="3">
    <location>
        <position position="141"/>
    </location>
    <ligand>
        <name>Zn(2+)</name>
        <dbReference type="ChEBI" id="CHEBI:29105"/>
        <note>catalytic</note>
    </ligand>
</feature>
<dbReference type="SUPFAM" id="SSF55486">
    <property type="entry name" value="Metalloproteases ('zincins'), catalytic domain"/>
    <property type="match status" value="1"/>
</dbReference>
<keyword evidence="2" id="KW-1015">Disulfide bond</keyword>
<dbReference type="WBParaSite" id="SPAL_0000730000.1">
    <property type="protein sequence ID" value="SPAL_0000730000.1"/>
    <property type="gene ID" value="SPAL_0000730000"/>
</dbReference>
<evidence type="ECO:0000313" key="6">
    <source>
        <dbReference type="Proteomes" id="UP000046392"/>
    </source>
</evidence>
<feature type="active site" evidence="3">
    <location>
        <position position="132"/>
    </location>
</feature>
<feature type="binding site" evidence="3">
    <location>
        <position position="131"/>
    </location>
    <ligand>
        <name>Zn(2+)</name>
        <dbReference type="ChEBI" id="CHEBI:29105"/>
        <note>catalytic</note>
    </ligand>
</feature>
<dbReference type="InterPro" id="IPR001506">
    <property type="entry name" value="Peptidase_M12A"/>
</dbReference>
<dbReference type="GO" id="GO:0006508">
    <property type="term" value="P:proteolysis"/>
    <property type="evidence" value="ECO:0007669"/>
    <property type="project" value="UniProtKB-KW"/>
</dbReference>
<keyword evidence="1" id="KW-0245">EGF-like domain</keyword>
<organism evidence="6 7">
    <name type="scientific">Strongyloides papillosus</name>
    <name type="common">Intestinal threadworm</name>
    <dbReference type="NCBI Taxonomy" id="174720"/>
    <lineage>
        <taxon>Eukaryota</taxon>
        <taxon>Metazoa</taxon>
        <taxon>Ecdysozoa</taxon>
        <taxon>Nematoda</taxon>
        <taxon>Chromadorea</taxon>
        <taxon>Rhabditida</taxon>
        <taxon>Tylenchina</taxon>
        <taxon>Panagrolaimomorpha</taxon>
        <taxon>Strongyloidoidea</taxon>
        <taxon>Strongyloididae</taxon>
        <taxon>Strongyloides</taxon>
    </lineage>
</organism>
<dbReference type="PANTHER" id="PTHR10127:SF819">
    <property type="entry name" value="ZINC METALLOPROTEINASE NAS-26"/>
    <property type="match status" value="1"/>
</dbReference>
<dbReference type="PROSITE" id="PS51864">
    <property type="entry name" value="ASTACIN"/>
    <property type="match status" value="1"/>
</dbReference>
<evidence type="ECO:0000313" key="7">
    <source>
        <dbReference type="WBParaSite" id="SPAL_0000730000.1"/>
    </source>
</evidence>
<dbReference type="Proteomes" id="UP000046392">
    <property type="component" value="Unplaced"/>
</dbReference>
<dbReference type="GO" id="GO:0004222">
    <property type="term" value="F:metalloendopeptidase activity"/>
    <property type="evidence" value="ECO:0007669"/>
    <property type="project" value="UniProtKB-UniRule"/>
</dbReference>
<dbReference type="AlphaFoldDB" id="A0A0N5BN20"/>
<accession>A0A0N5BN20</accession>
<comment type="cofactor">
    <cofactor evidence="3 4">
        <name>Zn(2+)</name>
        <dbReference type="ChEBI" id="CHEBI:29105"/>
    </cofactor>
    <text evidence="3 4">Binds 1 zinc ion per subunit.</text>
</comment>
<dbReference type="EC" id="3.4.24.-" evidence="4"/>
<evidence type="ECO:0000256" key="4">
    <source>
        <dbReference type="RuleBase" id="RU361183"/>
    </source>
</evidence>
<keyword evidence="3 4" id="KW-0482">Metalloprotease</keyword>
<feature type="domain" description="Peptidase M12A" evidence="5">
    <location>
        <begin position="44"/>
        <end position="236"/>
    </location>
</feature>
<reference evidence="7" key="1">
    <citation type="submission" date="2017-02" db="UniProtKB">
        <authorList>
            <consortium name="WormBaseParasite"/>
        </authorList>
    </citation>
    <scope>IDENTIFICATION</scope>
</reference>
<keyword evidence="3 4" id="KW-0862">Zinc</keyword>
<feature type="chain" id="PRO_5005733523" description="Metalloendopeptidase" evidence="4">
    <location>
        <begin position="20"/>
        <end position="392"/>
    </location>
</feature>
<keyword evidence="6" id="KW-1185">Reference proteome</keyword>
<keyword evidence="3 4" id="KW-0645">Protease</keyword>
<evidence type="ECO:0000256" key="3">
    <source>
        <dbReference type="PROSITE-ProRule" id="PRU01211"/>
    </source>
</evidence>
<sequence length="392" mass="44941">MISFIKLFLFSLFIYEVISNNEGTIKTDSNSESYETRIKKSIINNMKFKWTSPIPYFCRFNVNKKLVQEALAILEKETCLRFNETLDFTNGVLRYFNGTNGCSSSLGKLSNNDVHSVVVGRDCSDVIGVLHETLHALGVIHEMSRHDRDSYIDVKYENINSRHKFNFNRYELTETLPYYLKYDFGSVMHYNRYLGTKNNQETMVPKAKYWSYLRTMGQRTRLGFNDAKQLNIYYCSDRCRDSKLKCKMGGYPNPSKHKCKVCKCPAFFTGKECTDLLPSNGYCGKTRFLKADKKKDKYLKVSGTNKCYYKITASNGRKVRLIVSTDLPDSKVCHPNQGLEIKFLADKSVSGAVLCGKISGETITSESSVVYVKYEGLTSNSTIKIKYRDVKD</sequence>
<keyword evidence="4" id="KW-0732">Signal</keyword>
<dbReference type="SMART" id="SM00235">
    <property type="entry name" value="ZnMc"/>
    <property type="match status" value="1"/>
</dbReference>
<dbReference type="Pfam" id="PF01400">
    <property type="entry name" value="Astacin"/>
    <property type="match status" value="1"/>
</dbReference>
<dbReference type="InterPro" id="IPR024079">
    <property type="entry name" value="MetalloPept_cat_dom_sf"/>
</dbReference>
<dbReference type="InterPro" id="IPR006026">
    <property type="entry name" value="Peptidase_Metallo"/>
</dbReference>
<dbReference type="PRINTS" id="PR00480">
    <property type="entry name" value="ASTACIN"/>
</dbReference>
<evidence type="ECO:0000259" key="5">
    <source>
        <dbReference type="PROSITE" id="PS51864"/>
    </source>
</evidence>
<dbReference type="GO" id="GO:0008270">
    <property type="term" value="F:zinc ion binding"/>
    <property type="evidence" value="ECO:0007669"/>
    <property type="project" value="UniProtKB-UniRule"/>
</dbReference>
<dbReference type="Gene3D" id="3.40.390.10">
    <property type="entry name" value="Collagenase (Catalytic Domain)"/>
    <property type="match status" value="1"/>
</dbReference>
<proteinExistence type="predicted"/>
<comment type="caution">
    <text evidence="3">Lacks conserved residue(s) required for the propagation of feature annotation.</text>
</comment>
<feature type="binding site" evidence="3">
    <location>
        <position position="135"/>
    </location>
    <ligand>
        <name>Zn(2+)</name>
        <dbReference type="ChEBI" id="CHEBI:29105"/>
        <note>catalytic</note>
    </ligand>
</feature>
<dbReference type="InterPro" id="IPR035914">
    <property type="entry name" value="Sperma_CUB_dom_sf"/>
</dbReference>
<keyword evidence="3 4" id="KW-0378">Hydrolase</keyword>
<protein>
    <recommendedName>
        <fullName evidence="4">Metalloendopeptidase</fullName>
        <ecNumber evidence="4">3.4.24.-</ecNumber>
    </recommendedName>
</protein>
<dbReference type="Gene3D" id="2.60.120.290">
    <property type="entry name" value="Spermadhesin, CUB domain"/>
    <property type="match status" value="1"/>
</dbReference>
<name>A0A0N5BN20_STREA</name>
<evidence type="ECO:0000256" key="2">
    <source>
        <dbReference type="ARBA" id="ARBA00023157"/>
    </source>
</evidence>
<feature type="signal peptide" evidence="4">
    <location>
        <begin position="1"/>
        <end position="19"/>
    </location>
</feature>